<evidence type="ECO:0000313" key="3">
    <source>
        <dbReference type="Proteomes" id="UP000199245"/>
    </source>
</evidence>
<evidence type="ECO:0000313" key="2">
    <source>
        <dbReference type="EMBL" id="SDE49799.1"/>
    </source>
</evidence>
<dbReference type="RefSeq" id="WP_092086157.1">
    <property type="nucleotide sequence ID" value="NZ_FMZW01000027.1"/>
</dbReference>
<evidence type="ECO:0008006" key="4">
    <source>
        <dbReference type="Google" id="ProtNLM"/>
    </source>
</evidence>
<sequence length="177" mass="18344">MHSGTTQSWTTFGHRDRKAAIFNRIFRLALIGAAAIVAQAGPASAVSIGSSASLPIIKQQEGSGNVVQVRAVARRGGVAVGPRGGAVAYRSRTVVRPGVRPGWHGGGTRWVGPRPGGWARPGWYGWPIGGAVAAGAAIGFVSAASAAAWAGPPPAAGMCWYYTDPSRTQGFWDYCSR</sequence>
<evidence type="ECO:0000256" key="1">
    <source>
        <dbReference type="SAM" id="SignalP"/>
    </source>
</evidence>
<keyword evidence="1" id="KW-0732">Signal</keyword>
<proteinExistence type="predicted"/>
<gene>
    <name evidence="2" type="ORF">SAMN05216337_102795</name>
</gene>
<dbReference type="AlphaFoldDB" id="A0A1G7DED9"/>
<dbReference type="Proteomes" id="UP000199245">
    <property type="component" value="Unassembled WGS sequence"/>
</dbReference>
<reference evidence="2 3" key="1">
    <citation type="submission" date="2016-10" db="EMBL/GenBank/DDBJ databases">
        <authorList>
            <person name="de Groot N.N."/>
        </authorList>
    </citation>
    <scope>NUCLEOTIDE SEQUENCE [LARGE SCALE GENOMIC DNA]</scope>
    <source>
        <strain evidence="2 3">R5</strain>
    </source>
</reference>
<name>A0A1G7DED9_9BRAD</name>
<organism evidence="2 3">
    <name type="scientific">Bradyrhizobium brasilense</name>
    <dbReference type="NCBI Taxonomy" id="1419277"/>
    <lineage>
        <taxon>Bacteria</taxon>
        <taxon>Pseudomonadati</taxon>
        <taxon>Pseudomonadota</taxon>
        <taxon>Alphaproteobacteria</taxon>
        <taxon>Hyphomicrobiales</taxon>
        <taxon>Nitrobacteraceae</taxon>
        <taxon>Bradyrhizobium</taxon>
    </lineage>
</organism>
<protein>
    <recommendedName>
        <fullName evidence="4">BA14K family protein</fullName>
    </recommendedName>
</protein>
<dbReference type="EMBL" id="FMZW01000027">
    <property type="protein sequence ID" value="SDE49799.1"/>
    <property type="molecule type" value="Genomic_DNA"/>
</dbReference>
<accession>A0A1G7DED9</accession>
<feature type="signal peptide" evidence="1">
    <location>
        <begin position="1"/>
        <end position="45"/>
    </location>
</feature>
<feature type="chain" id="PRO_5011626261" description="BA14K family protein" evidence="1">
    <location>
        <begin position="46"/>
        <end position="177"/>
    </location>
</feature>